<evidence type="ECO:0000256" key="4">
    <source>
        <dbReference type="ARBA" id="ARBA00022771"/>
    </source>
</evidence>
<evidence type="ECO:0000256" key="8">
    <source>
        <dbReference type="PROSITE-ProRule" id="PRU00175"/>
    </source>
</evidence>
<dbReference type="InterPro" id="IPR040176">
    <property type="entry name" value="RNF121/RNF175"/>
</dbReference>
<proteinExistence type="predicted"/>
<dbReference type="PANTHER" id="PTHR13407">
    <property type="entry name" value="RNF121 PROTEIN"/>
    <property type="match status" value="1"/>
</dbReference>
<dbReference type="EMBL" id="JAGTXO010000029">
    <property type="protein sequence ID" value="KAG8460908.1"/>
    <property type="molecule type" value="Genomic_DNA"/>
</dbReference>
<dbReference type="SUPFAM" id="SSF57850">
    <property type="entry name" value="RING/U-box"/>
    <property type="match status" value="1"/>
</dbReference>
<organism evidence="11 12">
    <name type="scientific">Diacronema lutheri</name>
    <name type="common">Unicellular marine alga</name>
    <name type="synonym">Monochrysis lutheri</name>
    <dbReference type="NCBI Taxonomy" id="2081491"/>
    <lineage>
        <taxon>Eukaryota</taxon>
        <taxon>Haptista</taxon>
        <taxon>Haptophyta</taxon>
        <taxon>Pavlovophyceae</taxon>
        <taxon>Pavlovales</taxon>
        <taxon>Pavlovaceae</taxon>
        <taxon>Diacronema</taxon>
    </lineage>
</organism>
<reference evidence="11" key="1">
    <citation type="submission" date="2021-05" db="EMBL/GenBank/DDBJ databases">
        <title>The genome of the haptophyte Pavlova lutheri (Diacronema luteri, Pavlovales) - a model for lipid biosynthesis in eukaryotic algae.</title>
        <authorList>
            <person name="Hulatt C.J."/>
            <person name="Posewitz M.C."/>
        </authorList>
    </citation>
    <scope>NUCLEOTIDE SEQUENCE</scope>
    <source>
        <strain evidence="11">NIVA-4/92</strain>
    </source>
</reference>
<keyword evidence="6 9" id="KW-1133">Transmembrane helix</keyword>
<dbReference type="OrthoDB" id="446635at2759"/>
<dbReference type="PANTHER" id="PTHR13407:SF0">
    <property type="entry name" value="FI05221P"/>
    <property type="match status" value="1"/>
</dbReference>
<feature type="transmembrane region" description="Helical" evidence="9">
    <location>
        <begin position="83"/>
        <end position="101"/>
    </location>
</feature>
<feature type="transmembrane region" description="Helical" evidence="9">
    <location>
        <begin position="56"/>
        <end position="77"/>
    </location>
</feature>
<dbReference type="GO" id="GO:0005789">
    <property type="term" value="C:endoplasmic reticulum membrane"/>
    <property type="evidence" value="ECO:0007669"/>
    <property type="project" value="TreeGrafter"/>
</dbReference>
<dbReference type="Proteomes" id="UP000751190">
    <property type="component" value="Unassembled WGS sequence"/>
</dbReference>
<protein>
    <recommendedName>
        <fullName evidence="10">RING-type domain-containing protein</fullName>
    </recommendedName>
</protein>
<name>A0A8J5X764_DIALT</name>
<dbReference type="GO" id="GO:0036503">
    <property type="term" value="P:ERAD pathway"/>
    <property type="evidence" value="ECO:0007669"/>
    <property type="project" value="TreeGrafter"/>
</dbReference>
<evidence type="ECO:0000256" key="9">
    <source>
        <dbReference type="SAM" id="Phobius"/>
    </source>
</evidence>
<evidence type="ECO:0000256" key="2">
    <source>
        <dbReference type="ARBA" id="ARBA00022692"/>
    </source>
</evidence>
<keyword evidence="7 9" id="KW-0472">Membrane</keyword>
<dbReference type="InterPro" id="IPR013083">
    <property type="entry name" value="Znf_RING/FYVE/PHD"/>
</dbReference>
<feature type="domain" description="RING-type" evidence="10">
    <location>
        <begin position="250"/>
        <end position="288"/>
    </location>
</feature>
<accession>A0A8J5X764</accession>
<keyword evidence="2 9" id="KW-0812">Transmembrane</keyword>
<dbReference type="OMA" id="PYWERTH"/>
<feature type="transmembrane region" description="Helical" evidence="9">
    <location>
        <begin position="113"/>
        <end position="136"/>
    </location>
</feature>
<keyword evidence="12" id="KW-1185">Reference proteome</keyword>
<evidence type="ECO:0000256" key="5">
    <source>
        <dbReference type="ARBA" id="ARBA00022833"/>
    </source>
</evidence>
<evidence type="ECO:0000313" key="11">
    <source>
        <dbReference type="EMBL" id="KAG8460908.1"/>
    </source>
</evidence>
<dbReference type="GO" id="GO:0000139">
    <property type="term" value="C:Golgi membrane"/>
    <property type="evidence" value="ECO:0007669"/>
    <property type="project" value="TreeGrafter"/>
</dbReference>
<evidence type="ECO:0000313" key="12">
    <source>
        <dbReference type="Proteomes" id="UP000751190"/>
    </source>
</evidence>
<evidence type="ECO:0000256" key="6">
    <source>
        <dbReference type="ARBA" id="ARBA00022989"/>
    </source>
</evidence>
<dbReference type="GO" id="GO:0008270">
    <property type="term" value="F:zinc ion binding"/>
    <property type="evidence" value="ECO:0007669"/>
    <property type="project" value="UniProtKB-KW"/>
</dbReference>
<keyword evidence="4 8" id="KW-0863">Zinc-finger</keyword>
<comment type="caution">
    <text evidence="11">The sequence shown here is derived from an EMBL/GenBank/DDBJ whole genome shotgun (WGS) entry which is preliminary data.</text>
</comment>
<dbReference type="GO" id="GO:0061630">
    <property type="term" value="F:ubiquitin protein ligase activity"/>
    <property type="evidence" value="ECO:0007669"/>
    <property type="project" value="TreeGrafter"/>
</dbReference>
<dbReference type="AlphaFoldDB" id="A0A8J5X764"/>
<dbReference type="PROSITE" id="PS50089">
    <property type="entry name" value="ZF_RING_2"/>
    <property type="match status" value="1"/>
</dbReference>
<feature type="transmembrane region" description="Helical" evidence="9">
    <location>
        <begin position="148"/>
        <end position="168"/>
    </location>
</feature>
<dbReference type="InterPro" id="IPR018957">
    <property type="entry name" value="Znf_C3HC4_RING-type"/>
</dbReference>
<evidence type="ECO:0000256" key="7">
    <source>
        <dbReference type="ARBA" id="ARBA00023136"/>
    </source>
</evidence>
<keyword evidence="5" id="KW-0862">Zinc</keyword>
<dbReference type="InterPro" id="IPR001841">
    <property type="entry name" value="Znf_RING"/>
</dbReference>
<gene>
    <name evidence="11" type="ORF">KFE25_010659</name>
</gene>
<evidence type="ECO:0000256" key="3">
    <source>
        <dbReference type="ARBA" id="ARBA00022723"/>
    </source>
</evidence>
<keyword evidence="3" id="KW-0479">Metal-binding</keyword>
<dbReference type="Pfam" id="PF00097">
    <property type="entry name" value="zf-C3HC4"/>
    <property type="match status" value="1"/>
</dbReference>
<evidence type="ECO:0000256" key="1">
    <source>
        <dbReference type="ARBA" id="ARBA00004141"/>
    </source>
</evidence>
<feature type="transmembrane region" description="Helical" evidence="9">
    <location>
        <begin position="305"/>
        <end position="328"/>
    </location>
</feature>
<sequence length="346" mass="38197">MADIPRVGRRVASTHKYYVRRSHREETRALLVLVLFVVALVGFQAFLVNCRKRHDALYIGVSLAGLWVIPAFGATWLMWPWTLLVWSAFTLVVGHVMFLATRKELAQTTPRTVYAFFSAVTRSCFALGVAGYALMIVDFLHMEELVGLRGYVAPLGGTLLCYGLYLGVLTRDCASLTSELMASRMGFSARDEESRRELAPTACCVCGGELVVAGAARAGDDHAAASSSHDELAPLIEPASARIENPFEGCLDAAQPEPIVTLECGHRYHEQCIRGWTLIGKKDTCAYCCERVELKQVFPWERHSLLWLQLLDAIRYLIVWNPIIIVFVDSVLPLVAGRGGGSIGGY</sequence>
<feature type="transmembrane region" description="Helical" evidence="9">
    <location>
        <begin position="29"/>
        <end position="49"/>
    </location>
</feature>
<evidence type="ECO:0000259" key="10">
    <source>
        <dbReference type="PROSITE" id="PS50089"/>
    </source>
</evidence>
<dbReference type="Gene3D" id="3.30.40.10">
    <property type="entry name" value="Zinc/RING finger domain, C3HC4 (zinc finger)"/>
    <property type="match status" value="1"/>
</dbReference>
<comment type="subcellular location">
    <subcellularLocation>
        <location evidence="1">Membrane</location>
        <topology evidence="1">Multi-pass membrane protein</topology>
    </subcellularLocation>
</comment>